<dbReference type="SUPFAM" id="SSF141523">
    <property type="entry name" value="L,D-transpeptidase catalytic domain-like"/>
    <property type="match status" value="1"/>
</dbReference>
<evidence type="ECO:0000256" key="4">
    <source>
        <dbReference type="ARBA" id="ARBA00022960"/>
    </source>
</evidence>
<dbReference type="GO" id="GO:0016740">
    <property type="term" value="F:transferase activity"/>
    <property type="evidence" value="ECO:0007669"/>
    <property type="project" value="UniProtKB-KW"/>
</dbReference>
<dbReference type="EMBL" id="CP042806">
    <property type="protein sequence ID" value="QEE30177.1"/>
    <property type="molecule type" value="Genomic_DNA"/>
</dbReference>
<dbReference type="PROSITE" id="PS52029">
    <property type="entry name" value="LD_TPASE"/>
    <property type="match status" value="1"/>
</dbReference>
<gene>
    <name evidence="9" type="ORF">FTW19_20675</name>
</gene>
<dbReference type="GO" id="GO:0004180">
    <property type="term" value="F:carboxypeptidase activity"/>
    <property type="evidence" value="ECO:0007669"/>
    <property type="project" value="UniProtKB-ARBA"/>
</dbReference>
<comment type="similarity">
    <text evidence="2">Belongs to the YkuD family.</text>
</comment>
<keyword evidence="3" id="KW-0808">Transferase</keyword>
<evidence type="ECO:0000259" key="8">
    <source>
        <dbReference type="PROSITE" id="PS52029"/>
    </source>
</evidence>
<dbReference type="GO" id="GO:0008360">
    <property type="term" value="P:regulation of cell shape"/>
    <property type="evidence" value="ECO:0007669"/>
    <property type="project" value="UniProtKB-UniRule"/>
</dbReference>
<dbReference type="AlphaFoldDB" id="A0A5B9EIF6"/>
<dbReference type="OrthoDB" id="9778545at2"/>
<keyword evidence="10" id="KW-1185">Reference proteome</keyword>
<dbReference type="Proteomes" id="UP000321820">
    <property type="component" value="Chromosome"/>
</dbReference>
<dbReference type="Gene3D" id="2.40.440.10">
    <property type="entry name" value="L,D-transpeptidase catalytic domain-like"/>
    <property type="match status" value="1"/>
</dbReference>
<evidence type="ECO:0000313" key="9">
    <source>
        <dbReference type="EMBL" id="QEE30177.1"/>
    </source>
</evidence>
<dbReference type="InterPro" id="IPR036366">
    <property type="entry name" value="PGBDSf"/>
</dbReference>
<evidence type="ECO:0000256" key="3">
    <source>
        <dbReference type="ARBA" id="ARBA00022679"/>
    </source>
</evidence>
<dbReference type="UniPathway" id="UPA00219"/>
<feature type="domain" description="L,D-TPase catalytic" evidence="8">
    <location>
        <begin position="330"/>
        <end position="507"/>
    </location>
</feature>
<dbReference type="InterPro" id="IPR036365">
    <property type="entry name" value="PGBD-like_sf"/>
</dbReference>
<dbReference type="Gene3D" id="1.10.101.10">
    <property type="entry name" value="PGBD-like superfamily/PGBD"/>
    <property type="match status" value="1"/>
</dbReference>
<evidence type="ECO:0000313" key="10">
    <source>
        <dbReference type="Proteomes" id="UP000321820"/>
    </source>
</evidence>
<dbReference type="SUPFAM" id="SSF47090">
    <property type="entry name" value="PGBD-like"/>
    <property type="match status" value="1"/>
</dbReference>
<dbReference type="InterPro" id="IPR052905">
    <property type="entry name" value="LD-transpeptidase_YkuD-like"/>
</dbReference>
<evidence type="ECO:0000256" key="1">
    <source>
        <dbReference type="ARBA" id="ARBA00004752"/>
    </source>
</evidence>
<keyword evidence="4 7" id="KW-0133">Cell shape</keyword>
<sequence>MQHGGCVNGRVLGGRVFAAAMIAVLVTAGGCKRKHGVGKTLETFSPDYSNQLQQLDATGNLPMLRWPNYTDYKNYVQNFYAMREYRLAWTRDKKPVKATTDVIHLFQTIDHKGLNPEDYDADRWQQRLAGMSSASDDELAKFDIAMTVCTMRLISDLHIGRVNPQHFDFDVNALGKRYDLPTFLAENVVDSEDVASQIALVEPNSDQYRATEEALGKYIDMAKANPQWDPLPAIAKPILPGGEYSGLQAMWQRLTILGDVSEGGAPQGNAYTAEVADVVKHFQHRHGLEENGKLGPQTIAALNISPAARIHQFQDTLERWRWLPDEFLKAPLQVNLPEFVLRVHDPATHKLDFSMRVVVGQFIGQHQTPVFTQKMKYIVFRPYWTVTTNIARKEIAPHVAKDPGYLGKKNFEVVNAQGQPVTSYNADSIAQGRVIVREKPGPKNSLGLVKFMFPNQYDIYMHSTPATQLFANSKRDFSHGCIRLQEPEKLADWVLKDQPEWTEEKIHDAMNNGPDNKTVVLKQPLPVVIFYATALVAEDGDIHFYDDVYQYDKQLEDVLRKGYPYPWFKEEVKPKTAPGETV</sequence>
<dbReference type="Pfam" id="PF01471">
    <property type="entry name" value="PG_binding_1"/>
    <property type="match status" value="1"/>
</dbReference>
<evidence type="ECO:0000256" key="7">
    <source>
        <dbReference type="PROSITE-ProRule" id="PRU01373"/>
    </source>
</evidence>
<dbReference type="InterPro" id="IPR005490">
    <property type="entry name" value="LD_TPept_cat_dom"/>
</dbReference>
<accession>A0A5B9EIF6</accession>
<dbReference type="InterPro" id="IPR038063">
    <property type="entry name" value="Transpep_catalytic_dom"/>
</dbReference>
<dbReference type="InterPro" id="IPR045380">
    <property type="entry name" value="LD_TPept_scaffold_dom"/>
</dbReference>
<proteinExistence type="inferred from homology"/>
<name>A0A5B9EIF6_9BACT</name>
<organism evidence="9 10">
    <name type="scientific">Terriglobus albidus</name>
    <dbReference type="NCBI Taxonomy" id="1592106"/>
    <lineage>
        <taxon>Bacteria</taxon>
        <taxon>Pseudomonadati</taxon>
        <taxon>Acidobacteriota</taxon>
        <taxon>Terriglobia</taxon>
        <taxon>Terriglobales</taxon>
        <taxon>Acidobacteriaceae</taxon>
        <taxon>Terriglobus</taxon>
    </lineage>
</organism>
<dbReference type="Pfam" id="PF03734">
    <property type="entry name" value="YkuD"/>
    <property type="match status" value="1"/>
</dbReference>
<dbReference type="CDD" id="cd16913">
    <property type="entry name" value="YkuD_like"/>
    <property type="match status" value="1"/>
</dbReference>
<evidence type="ECO:0000256" key="6">
    <source>
        <dbReference type="ARBA" id="ARBA00023316"/>
    </source>
</evidence>
<dbReference type="KEGG" id="talb:FTW19_20675"/>
<reference evidence="9 10" key="1">
    <citation type="submission" date="2019-08" db="EMBL/GenBank/DDBJ databases">
        <title>Complete genome sequence of Terriglobus albidus strain ORNL.</title>
        <authorList>
            <person name="Podar M."/>
        </authorList>
    </citation>
    <scope>NUCLEOTIDE SEQUENCE [LARGE SCALE GENOMIC DNA]</scope>
    <source>
        <strain evidence="9 10">ORNL</strain>
    </source>
</reference>
<feature type="active site" description="Nucleophile" evidence="7">
    <location>
        <position position="481"/>
    </location>
</feature>
<evidence type="ECO:0000256" key="5">
    <source>
        <dbReference type="ARBA" id="ARBA00022984"/>
    </source>
</evidence>
<feature type="active site" description="Proton donor/acceptor" evidence="7">
    <location>
        <position position="462"/>
    </location>
</feature>
<dbReference type="PANTHER" id="PTHR41533:SF2">
    <property type="entry name" value="BLR7131 PROTEIN"/>
    <property type="match status" value="1"/>
</dbReference>
<dbReference type="Pfam" id="PF20142">
    <property type="entry name" value="Scaffold"/>
    <property type="match status" value="1"/>
</dbReference>
<protein>
    <submittedName>
        <fullName evidence="9">L,D-transpeptidase family protein</fullName>
    </submittedName>
</protein>
<keyword evidence="6 7" id="KW-0961">Cell wall biogenesis/degradation</keyword>
<keyword evidence="5 7" id="KW-0573">Peptidoglycan synthesis</keyword>
<dbReference type="PANTHER" id="PTHR41533">
    <property type="entry name" value="L,D-TRANSPEPTIDASE HI_1667-RELATED"/>
    <property type="match status" value="1"/>
</dbReference>
<evidence type="ECO:0000256" key="2">
    <source>
        <dbReference type="ARBA" id="ARBA00005992"/>
    </source>
</evidence>
<dbReference type="GO" id="GO:0071555">
    <property type="term" value="P:cell wall organization"/>
    <property type="evidence" value="ECO:0007669"/>
    <property type="project" value="UniProtKB-UniRule"/>
</dbReference>
<dbReference type="InterPro" id="IPR002477">
    <property type="entry name" value="Peptidoglycan-bd-like"/>
</dbReference>
<comment type="pathway">
    <text evidence="1 7">Cell wall biogenesis; peptidoglycan biosynthesis.</text>
</comment>
<dbReference type="GO" id="GO:0009252">
    <property type="term" value="P:peptidoglycan biosynthetic process"/>
    <property type="evidence" value="ECO:0007669"/>
    <property type="project" value="UniProtKB-UniPathway"/>
</dbReference>